<reference evidence="1" key="1">
    <citation type="journal article" date="2014" name="Int. J. Syst. Evol. Microbiol.">
        <title>Complete genome sequence of Corynebacterium casei LMG S-19264T (=DSM 44701T), isolated from a smear-ripened cheese.</title>
        <authorList>
            <consortium name="US DOE Joint Genome Institute (JGI-PGF)"/>
            <person name="Walter F."/>
            <person name="Albersmeier A."/>
            <person name="Kalinowski J."/>
            <person name="Ruckert C."/>
        </authorList>
    </citation>
    <scope>NUCLEOTIDE SEQUENCE</scope>
    <source>
        <strain evidence="1">CGMCC 1.15958</strain>
    </source>
</reference>
<evidence type="ECO:0000313" key="1">
    <source>
        <dbReference type="EMBL" id="GGD66528.1"/>
    </source>
</evidence>
<proteinExistence type="predicted"/>
<comment type="caution">
    <text evidence="1">The sequence shown here is derived from an EMBL/GenBank/DDBJ whole genome shotgun (WGS) entry which is preliminary data.</text>
</comment>
<protein>
    <submittedName>
        <fullName evidence="1">Uncharacterized protein</fullName>
    </submittedName>
</protein>
<dbReference type="Proteomes" id="UP000609064">
    <property type="component" value="Unassembled WGS sequence"/>
</dbReference>
<evidence type="ECO:0000313" key="2">
    <source>
        <dbReference type="Proteomes" id="UP000609064"/>
    </source>
</evidence>
<keyword evidence="2" id="KW-1185">Reference proteome</keyword>
<dbReference type="EMBL" id="BMKK01000006">
    <property type="protein sequence ID" value="GGD66528.1"/>
    <property type="molecule type" value="Genomic_DNA"/>
</dbReference>
<dbReference type="RefSeq" id="WP_188767490.1">
    <property type="nucleotide sequence ID" value="NZ_BMKK01000006.1"/>
</dbReference>
<gene>
    <name evidence="1" type="ORF">GCM10011514_33170</name>
</gene>
<dbReference type="AlphaFoldDB" id="A0A916YY38"/>
<reference evidence="1" key="2">
    <citation type="submission" date="2020-09" db="EMBL/GenBank/DDBJ databases">
        <authorList>
            <person name="Sun Q."/>
            <person name="Zhou Y."/>
        </authorList>
    </citation>
    <scope>NUCLEOTIDE SEQUENCE</scope>
    <source>
        <strain evidence="1">CGMCC 1.15958</strain>
    </source>
</reference>
<accession>A0A916YY38</accession>
<organism evidence="1 2">
    <name type="scientific">Emticicia aquatilis</name>
    <dbReference type="NCBI Taxonomy" id="1537369"/>
    <lineage>
        <taxon>Bacteria</taxon>
        <taxon>Pseudomonadati</taxon>
        <taxon>Bacteroidota</taxon>
        <taxon>Cytophagia</taxon>
        <taxon>Cytophagales</taxon>
        <taxon>Leadbetterellaceae</taxon>
        <taxon>Emticicia</taxon>
    </lineage>
</organism>
<name>A0A916YY38_9BACT</name>
<sequence length="119" mass="14023">MKITNILIISTIALLLINCVQKAYERKVTFLLHTEQLKNIEKVGLRGKEKPLSWRQDLEMKAIKQDSLYSVTVTFLTGYKFTEVKFVVNDEFELQEKDNRRVIFNENGKTIYETTFDKE</sequence>